<feature type="binding site" evidence="5">
    <location>
        <position position="143"/>
    </location>
    <ligand>
        <name>S-adenosyl-L-methionine</name>
        <dbReference type="ChEBI" id="CHEBI:59789"/>
    </ligand>
</feature>
<comment type="function">
    <text evidence="5">Methylates the class 1 translation termination release factors RF1/PrfA and RF2/PrfB on the glutamine residue of the universally conserved GGQ motif.</text>
</comment>
<feature type="domain" description="Release factor glutamine methyltransferase N-terminal" evidence="7">
    <location>
        <begin position="7"/>
        <end position="76"/>
    </location>
</feature>
<dbReference type="Gene3D" id="1.10.8.10">
    <property type="entry name" value="DNA helicase RuvA subunit, C-terminal domain"/>
    <property type="match status" value="1"/>
</dbReference>
<comment type="caution">
    <text evidence="5">Lacks conserved residue(s) required for the propagation of feature annotation.</text>
</comment>
<proteinExistence type="inferred from homology"/>
<comment type="caution">
    <text evidence="8">The sequence shown here is derived from an EMBL/GenBank/DDBJ whole genome shotgun (WGS) entry which is preliminary data.</text>
</comment>
<dbReference type="PROSITE" id="PS00092">
    <property type="entry name" value="N6_MTASE"/>
    <property type="match status" value="1"/>
</dbReference>
<dbReference type="InterPro" id="IPR004556">
    <property type="entry name" value="HemK-like"/>
</dbReference>
<dbReference type="HAMAP" id="MF_02126">
    <property type="entry name" value="RF_methyltr_PrmC"/>
    <property type="match status" value="1"/>
</dbReference>
<dbReference type="InterPro" id="IPR019874">
    <property type="entry name" value="RF_methyltr_PrmC"/>
</dbReference>
<dbReference type="NCBIfam" id="TIGR00536">
    <property type="entry name" value="hemK_fam"/>
    <property type="match status" value="1"/>
</dbReference>
<dbReference type="Pfam" id="PF05175">
    <property type="entry name" value="MTS"/>
    <property type="match status" value="1"/>
</dbReference>
<dbReference type="InterPro" id="IPR040758">
    <property type="entry name" value="PrmC_N"/>
</dbReference>
<dbReference type="Gene3D" id="3.40.50.150">
    <property type="entry name" value="Vaccinia Virus protein VP39"/>
    <property type="match status" value="1"/>
</dbReference>
<dbReference type="CDD" id="cd02440">
    <property type="entry name" value="AdoMet_MTases"/>
    <property type="match status" value="1"/>
</dbReference>
<dbReference type="EC" id="2.1.1.297" evidence="5"/>
<evidence type="ECO:0000256" key="2">
    <source>
        <dbReference type="ARBA" id="ARBA00022679"/>
    </source>
</evidence>
<feature type="domain" description="Methyltransferase small" evidence="6">
    <location>
        <begin position="102"/>
        <end position="189"/>
    </location>
</feature>
<gene>
    <name evidence="5" type="primary">prmC</name>
    <name evidence="8" type="ORF">NEPTK9_001015</name>
</gene>
<dbReference type="SUPFAM" id="SSF53335">
    <property type="entry name" value="S-adenosyl-L-methionine-dependent methyltransferases"/>
    <property type="match status" value="1"/>
</dbReference>
<dbReference type="GO" id="GO:0102559">
    <property type="term" value="F:peptide chain release factor N(5)-glutamine methyltransferase activity"/>
    <property type="evidence" value="ECO:0007669"/>
    <property type="project" value="UniProtKB-EC"/>
</dbReference>
<dbReference type="InterPro" id="IPR002052">
    <property type="entry name" value="DNA_methylase_N6_adenine_CS"/>
</dbReference>
<comment type="similarity">
    <text evidence="5">Belongs to the protein N5-glutamine methyltransferase family. PrmC subfamily.</text>
</comment>
<evidence type="ECO:0000256" key="1">
    <source>
        <dbReference type="ARBA" id="ARBA00022603"/>
    </source>
</evidence>
<evidence type="ECO:0000259" key="7">
    <source>
        <dbReference type="Pfam" id="PF17827"/>
    </source>
</evidence>
<protein>
    <recommendedName>
        <fullName evidence="5">Release factor glutamine methyltransferase</fullName>
        <shortName evidence="5">RF MTase</shortName>
        <ecNumber evidence="5">2.1.1.297</ecNumber>
    </recommendedName>
    <alternativeName>
        <fullName evidence="5">N5-glutamine methyltransferase PrmC</fullName>
    </alternativeName>
    <alternativeName>
        <fullName evidence="5">Protein-(glutamine-N5) MTase PrmC</fullName>
    </alternativeName>
    <alternativeName>
        <fullName evidence="5">Protein-glutamine N-methyltransferase PrmC</fullName>
    </alternativeName>
</protein>
<evidence type="ECO:0000256" key="4">
    <source>
        <dbReference type="ARBA" id="ARBA00048391"/>
    </source>
</evidence>
<dbReference type="PANTHER" id="PTHR18895:SF74">
    <property type="entry name" value="MTRF1L RELEASE FACTOR GLUTAMINE METHYLTRANSFERASE"/>
    <property type="match status" value="1"/>
</dbReference>
<evidence type="ECO:0000259" key="6">
    <source>
        <dbReference type="Pfam" id="PF05175"/>
    </source>
</evidence>
<comment type="catalytic activity">
    <reaction evidence="4 5">
        <text>L-glutaminyl-[peptide chain release factor] + S-adenosyl-L-methionine = N(5)-methyl-L-glutaminyl-[peptide chain release factor] + S-adenosyl-L-homocysteine + H(+)</text>
        <dbReference type="Rhea" id="RHEA:42896"/>
        <dbReference type="Rhea" id="RHEA-COMP:10271"/>
        <dbReference type="Rhea" id="RHEA-COMP:10272"/>
        <dbReference type="ChEBI" id="CHEBI:15378"/>
        <dbReference type="ChEBI" id="CHEBI:30011"/>
        <dbReference type="ChEBI" id="CHEBI:57856"/>
        <dbReference type="ChEBI" id="CHEBI:59789"/>
        <dbReference type="ChEBI" id="CHEBI:61891"/>
        <dbReference type="EC" id="2.1.1.297"/>
    </reaction>
</comment>
<sequence>MHDVRTLIKLSTDFLTKRGCVDPRRSAEELLAAILKKKRMELYFDYDAPIEEKEVAQYREWIKRRGDKEPLAYILGEVEFLNLKLQVTPAVLIPRQETEILASLVLKELPEEAKEVWDLCTGSGCLGLAVKKTCPQTDVRLSDVSKEALAVAQANATQNSLEVDCLEGDLFAPFAGKKADVILCNPPYITLEEYEELEDEVRAFEPRGALVGGLDFYHRLAADLPTYLRPNGKAFLEIGTGQGEPLMEIFNQSHWKQRRYEKDWAGHDRFFFLEYQGPVD</sequence>
<dbReference type="PANTHER" id="PTHR18895">
    <property type="entry name" value="HEMK METHYLTRANSFERASE"/>
    <property type="match status" value="1"/>
</dbReference>
<evidence type="ECO:0000313" key="9">
    <source>
        <dbReference type="Proteomes" id="UP001194714"/>
    </source>
</evidence>
<dbReference type="RefSeq" id="WP_194847803.1">
    <property type="nucleotide sequence ID" value="NZ_JAAEJV010000025.1"/>
</dbReference>
<reference evidence="8 9" key="1">
    <citation type="submission" date="2020-01" db="EMBL/GenBank/DDBJ databases">
        <title>Draft genome sequence of Cand. Neptunochlamydia vexilliferae K9.</title>
        <authorList>
            <person name="Schulz F."/>
            <person name="Koestlbacher S."/>
            <person name="Wascher F."/>
            <person name="Pizzetti I."/>
            <person name="Horn M."/>
        </authorList>
    </citation>
    <scope>NUCLEOTIDE SEQUENCE [LARGE SCALE GENOMIC DNA]</scope>
    <source>
        <strain evidence="8 9">K9</strain>
    </source>
</reference>
<dbReference type="InterPro" id="IPR050320">
    <property type="entry name" value="N5-glutamine_MTase"/>
</dbReference>
<keyword evidence="2 5" id="KW-0808">Transferase</keyword>
<accession>A0ABS0AZD8</accession>
<evidence type="ECO:0000256" key="5">
    <source>
        <dbReference type="HAMAP-Rule" id="MF_02126"/>
    </source>
</evidence>
<dbReference type="GO" id="GO:0032259">
    <property type="term" value="P:methylation"/>
    <property type="evidence" value="ECO:0007669"/>
    <property type="project" value="UniProtKB-KW"/>
</dbReference>
<feature type="binding site" evidence="5">
    <location>
        <position position="185"/>
    </location>
    <ligand>
        <name>S-adenosyl-L-methionine</name>
        <dbReference type="ChEBI" id="CHEBI:59789"/>
    </ligand>
</feature>
<dbReference type="InterPro" id="IPR007848">
    <property type="entry name" value="Small_mtfrase_dom"/>
</dbReference>
<evidence type="ECO:0000313" key="8">
    <source>
        <dbReference type="EMBL" id="MBF5059501.1"/>
    </source>
</evidence>
<keyword evidence="9" id="KW-1185">Reference proteome</keyword>
<feature type="binding site" evidence="5">
    <location>
        <begin position="185"/>
        <end position="188"/>
    </location>
    <ligand>
        <name>substrate</name>
    </ligand>
</feature>
<dbReference type="Pfam" id="PF17827">
    <property type="entry name" value="PrmC_N"/>
    <property type="match status" value="1"/>
</dbReference>
<organism evidence="8 9">
    <name type="scientific">Candidatus Neptunichlamydia vexilliferae</name>
    <dbReference type="NCBI Taxonomy" id="1651774"/>
    <lineage>
        <taxon>Bacteria</taxon>
        <taxon>Pseudomonadati</taxon>
        <taxon>Chlamydiota</taxon>
        <taxon>Chlamydiia</taxon>
        <taxon>Parachlamydiales</taxon>
        <taxon>Simkaniaceae</taxon>
        <taxon>Candidatus Neptunichlamydia</taxon>
    </lineage>
</organism>
<name>A0ABS0AZD8_9BACT</name>
<keyword evidence="3 5" id="KW-0949">S-adenosyl-L-methionine</keyword>
<dbReference type="Proteomes" id="UP001194714">
    <property type="component" value="Unassembled WGS sequence"/>
</dbReference>
<dbReference type="InterPro" id="IPR029063">
    <property type="entry name" value="SAM-dependent_MTases_sf"/>
</dbReference>
<keyword evidence="1 5" id="KW-0489">Methyltransferase</keyword>
<dbReference type="NCBIfam" id="TIGR03534">
    <property type="entry name" value="RF_mod_PrmC"/>
    <property type="match status" value="1"/>
</dbReference>
<dbReference type="EMBL" id="JAAEJV010000025">
    <property type="protein sequence ID" value="MBF5059501.1"/>
    <property type="molecule type" value="Genomic_DNA"/>
</dbReference>
<evidence type="ECO:0000256" key="3">
    <source>
        <dbReference type="ARBA" id="ARBA00022691"/>
    </source>
</evidence>